<evidence type="ECO:0000259" key="3">
    <source>
        <dbReference type="PROSITE" id="PS50110"/>
    </source>
</evidence>
<dbReference type="Pfam" id="PF00072">
    <property type="entry name" value="Response_reg"/>
    <property type="match status" value="1"/>
</dbReference>
<dbReference type="InterPro" id="IPR027417">
    <property type="entry name" value="P-loop_NTPase"/>
</dbReference>
<dbReference type="PROSITE" id="PS50110">
    <property type="entry name" value="RESPONSE_REGULATORY"/>
    <property type="match status" value="1"/>
</dbReference>
<reference evidence="4" key="2">
    <citation type="journal article" date="2014" name="ISME J.">
        <title>Microbial stratification in low pH oxic and suboxic macroscopic growths along an acid mine drainage.</title>
        <authorList>
            <person name="Mendez-Garcia C."/>
            <person name="Mesa V."/>
            <person name="Sprenger R.R."/>
            <person name="Richter M."/>
            <person name="Diez M.S."/>
            <person name="Solano J."/>
            <person name="Bargiela R."/>
            <person name="Golyshina O.V."/>
            <person name="Manteca A."/>
            <person name="Ramos J.L."/>
            <person name="Gallego J.R."/>
            <person name="Llorente I."/>
            <person name="Martins Dos Santos V.A."/>
            <person name="Jensen O.N."/>
            <person name="Pelaez A.I."/>
            <person name="Sanchez J."/>
            <person name="Ferrer M."/>
        </authorList>
    </citation>
    <scope>NUCLEOTIDE SEQUENCE</scope>
</reference>
<feature type="domain" description="Response regulatory" evidence="3">
    <location>
        <begin position="16"/>
        <end position="135"/>
    </location>
</feature>
<dbReference type="EMBL" id="AUZX01008654">
    <property type="protein sequence ID" value="EQD54902.1"/>
    <property type="molecule type" value="Genomic_DNA"/>
</dbReference>
<organism evidence="4">
    <name type="scientific">mine drainage metagenome</name>
    <dbReference type="NCBI Taxonomy" id="410659"/>
    <lineage>
        <taxon>unclassified sequences</taxon>
        <taxon>metagenomes</taxon>
        <taxon>ecological metagenomes</taxon>
    </lineage>
</organism>
<dbReference type="PROSITE" id="PS00675">
    <property type="entry name" value="SIGMA54_INTERACT_1"/>
    <property type="match status" value="1"/>
</dbReference>
<dbReference type="SMART" id="SM00448">
    <property type="entry name" value="REC"/>
    <property type="match status" value="1"/>
</dbReference>
<dbReference type="Gene3D" id="3.40.50.300">
    <property type="entry name" value="P-loop containing nucleotide triphosphate hydrolases"/>
    <property type="match status" value="1"/>
</dbReference>
<keyword evidence="1" id="KW-0547">Nucleotide-binding</keyword>
<reference evidence="4" key="1">
    <citation type="submission" date="2013-08" db="EMBL/GenBank/DDBJ databases">
        <authorList>
            <person name="Mendez C."/>
            <person name="Richter M."/>
            <person name="Ferrer M."/>
            <person name="Sanchez J."/>
        </authorList>
    </citation>
    <scope>NUCLEOTIDE SEQUENCE</scope>
</reference>
<dbReference type="SUPFAM" id="SSF52172">
    <property type="entry name" value="CheY-like"/>
    <property type="match status" value="1"/>
</dbReference>
<dbReference type="InterPro" id="IPR025662">
    <property type="entry name" value="Sigma_54_int_dom_ATP-bd_1"/>
</dbReference>
<feature type="non-terminal residue" evidence="4">
    <location>
        <position position="198"/>
    </location>
</feature>
<dbReference type="GO" id="GO:0006355">
    <property type="term" value="P:regulation of DNA-templated transcription"/>
    <property type="evidence" value="ECO:0007669"/>
    <property type="project" value="InterPro"/>
</dbReference>
<comment type="caution">
    <text evidence="4">The sequence shown here is derived from an EMBL/GenBank/DDBJ whole genome shotgun (WGS) entry which is preliminary data.</text>
</comment>
<keyword evidence="2" id="KW-0067">ATP-binding</keyword>
<evidence type="ECO:0000256" key="1">
    <source>
        <dbReference type="ARBA" id="ARBA00022741"/>
    </source>
</evidence>
<protein>
    <submittedName>
        <fullName evidence="4">Two component, sigma54 specific, Fis family transcriptional regulator</fullName>
    </submittedName>
</protein>
<dbReference type="Pfam" id="PF00158">
    <property type="entry name" value="Sigma54_activat"/>
    <property type="match status" value="1"/>
</dbReference>
<dbReference type="InterPro" id="IPR011006">
    <property type="entry name" value="CheY-like_superfamily"/>
</dbReference>
<accession>T1ACU9</accession>
<dbReference type="InterPro" id="IPR002078">
    <property type="entry name" value="Sigma_54_int"/>
</dbReference>
<dbReference type="InterPro" id="IPR001789">
    <property type="entry name" value="Sig_transdc_resp-reg_receiver"/>
</dbReference>
<evidence type="ECO:0000256" key="2">
    <source>
        <dbReference type="ARBA" id="ARBA00022840"/>
    </source>
</evidence>
<evidence type="ECO:0000313" key="4">
    <source>
        <dbReference type="EMBL" id="EQD54902.1"/>
    </source>
</evidence>
<dbReference type="Gene3D" id="3.40.50.2300">
    <property type="match status" value="1"/>
</dbReference>
<dbReference type="PANTHER" id="PTHR32071">
    <property type="entry name" value="TRANSCRIPTIONAL REGULATORY PROTEIN"/>
    <property type="match status" value="1"/>
</dbReference>
<sequence>MNEPSNQKPVNPRLASVLIADDQADVRGALKLLIEGEGYTVVTAASPEEAFLKTRKVRPDIVFLDLNYRADTTSGAEGLELLSRLRSLDPNRPLIVLTGWGTAPLAVEAMKRGAQDFLEKPWDNARVLTVLRNQLALIQAREACQRLVAENRSLVEPSSGLVTCSENMKEIFRGAERVAASNAAVLITGESGTGKGLL</sequence>
<dbReference type="AlphaFoldDB" id="T1ACU9"/>
<dbReference type="GO" id="GO:0000160">
    <property type="term" value="P:phosphorelay signal transduction system"/>
    <property type="evidence" value="ECO:0007669"/>
    <property type="project" value="InterPro"/>
</dbReference>
<name>T1ACU9_9ZZZZ</name>
<proteinExistence type="predicted"/>
<gene>
    <name evidence="4" type="ORF">B1A_11994</name>
</gene>
<dbReference type="GO" id="GO:0005524">
    <property type="term" value="F:ATP binding"/>
    <property type="evidence" value="ECO:0007669"/>
    <property type="project" value="UniProtKB-KW"/>
</dbReference>